<evidence type="ECO:0000313" key="2">
    <source>
        <dbReference type="EMBL" id="MFC5270473.1"/>
    </source>
</evidence>
<proteinExistence type="predicted"/>
<gene>
    <name evidence="2" type="ORF">ACFPIB_07630</name>
</gene>
<dbReference type="PANTHER" id="PTHR43162:SF1">
    <property type="entry name" value="PRESTALK A DIFFERENTIATION PROTEIN A"/>
    <property type="match status" value="1"/>
</dbReference>
<dbReference type="EC" id="1.6.5.2" evidence="2"/>
<dbReference type="GO" id="GO:0003955">
    <property type="term" value="F:NAD(P)H dehydrogenase (quinone) activity"/>
    <property type="evidence" value="ECO:0007669"/>
    <property type="project" value="UniProtKB-EC"/>
</dbReference>
<dbReference type="Gene3D" id="3.40.50.720">
    <property type="entry name" value="NAD(P)-binding Rossmann-like Domain"/>
    <property type="match status" value="1"/>
</dbReference>
<dbReference type="SUPFAM" id="SSF51735">
    <property type="entry name" value="NAD(P)-binding Rossmann-fold domains"/>
    <property type="match status" value="1"/>
</dbReference>
<dbReference type="InterPro" id="IPR036291">
    <property type="entry name" value="NAD(P)-bd_dom_sf"/>
</dbReference>
<evidence type="ECO:0000313" key="3">
    <source>
        <dbReference type="Proteomes" id="UP001596161"/>
    </source>
</evidence>
<reference evidence="3" key="1">
    <citation type="journal article" date="2019" name="Int. J. Syst. Evol. Microbiol.">
        <title>The Global Catalogue of Microorganisms (GCM) 10K type strain sequencing project: providing services to taxonomists for standard genome sequencing and annotation.</title>
        <authorList>
            <consortium name="The Broad Institute Genomics Platform"/>
            <consortium name="The Broad Institute Genome Sequencing Center for Infectious Disease"/>
            <person name="Wu L."/>
            <person name="Ma J."/>
        </authorList>
    </citation>
    <scope>NUCLEOTIDE SEQUENCE [LARGE SCALE GENOMIC DNA]</scope>
    <source>
        <strain evidence="3">KACC 12602</strain>
    </source>
</reference>
<dbReference type="Gene3D" id="3.90.25.10">
    <property type="entry name" value="UDP-galactose 4-epimerase, domain 1"/>
    <property type="match status" value="1"/>
</dbReference>
<protein>
    <submittedName>
        <fullName evidence="2">SDR family oxidoreductase</fullName>
        <ecNumber evidence="2">1.6.5.2</ecNumber>
    </submittedName>
</protein>
<sequence length="287" mass="31832">MQETILITGATGTVGNQVVKKLSNLNVKVRAGVHSIIKGENLKYPNVELCEIEYHKPESLKAAFTGVDRIFMITPMSEDQVEIGKLLIDAAKEAGVKHVVRLSAAGAEAENGIQLGRWHREVEKYLEDSGLTYTILRPASFMQNFVNYYGNSIRTDNKIYLPLGHGKVSFIDARDIADVADCVLTSDKFYNQALYITGPEALTGEEVAQAISEATGRQIEFVDVPEDAAREGMKQMNMPDWMVNAMMELHQICKAGHAATVTDTTEKVTGHKGHTFRDFCHQYADCF</sequence>
<dbReference type="RefSeq" id="WP_378016844.1">
    <property type="nucleotide sequence ID" value="NZ_JBHSKT010000004.1"/>
</dbReference>
<dbReference type="EMBL" id="JBHSKT010000004">
    <property type="protein sequence ID" value="MFC5270473.1"/>
    <property type="molecule type" value="Genomic_DNA"/>
</dbReference>
<feature type="domain" description="NmrA-like" evidence="1">
    <location>
        <begin position="1"/>
        <end position="257"/>
    </location>
</feature>
<dbReference type="Proteomes" id="UP001596161">
    <property type="component" value="Unassembled WGS sequence"/>
</dbReference>
<accession>A0ABW0E7Y8</accession>
<dbReference type="PANTHER" id="PTHR43162">
    <property type="match status" value="1"/>
</dbReference>
<dbReference type="InterPro" id="IPR051604">
    <property type="entry name" value="Ergot_Alk_Oxidoreductase"/>
</dbReference>
<dbReference type="Pfam" id="PF05368">
    <property type="entry name" value="NmrA"/>
    <property type="match status" value="1"/>
</dbReference>
<evidence type="ECO:0000259" key="1">
    <source>
        <dbReference type="Pfam" id="PF05368"/>
    </source>
</evidence>
<dbReference type="InterPro" id="IPR008030">
    <property type="entry name" value="NmrA-like"/>
</dbReference>
<dbReference type="CDD" id="cd05269">
    <property type="entry name" value="TMR_SDR_a"/>
    <property type="match status" value="1"/>
</dbReference>
<name>A0ABW0E7Y8_9BACT</name>
<comment type="caution">
    <text evidence="2">The sequence shown here is derived from an EMBL/GenBank/DDBJ whole genome shotgun (WGS) entry which is preliminary data.</text>
</comment>
<keyword evidence="3" id="KW-1185">Reference proteome</keyword>
<keyword evidence="2" id="KW-0560">Oxidoreductase</keyword>
<organism evidence="2 3">
    <name type="scientific">Adhaeribacter terreus</name>
    <dbReference type="NCBI Taxonomy" id="529703"/>
    <lineage>
        <taxon>Bacteria</taxon>
        <taxon>Pseudomonadati</taxon>
        <taxon>Bacteroidota</taxon>
        <taxon>Cytophagia</taxon>
        <taxon>Cytophagales</taxon>
        <taxon>Hymenobacteraceae</taxon>
        <taxon>Adhaeribacter</taxon>
    </lineage>
</organism>